<dbReference type="AlphaFoldDB" id="S7ZFF5"/>
<keyword evidence="2" id="KW-1185">Reference proteome</keyword>
<dbReference type="EMBL" id="KB644411">
    <property type="protein sequence ID" value="EPS29019.1"/>
    <property type="molecule type" value="Genomic_DNA"/>
</dbReference>
<organism evidence="1 2">
    <name type="scientific">Penicillium oxalicum (strain 114-2 / CGMCC 5302)</name>
    <name type="common">Penicillium decumbens</name>
    <dbReference type="NCBI Taxonomy" id="933388"/>
    <lineage>
        <taxon>Eukaryota</taxon>
        <taxon>Fungi</taxon>
        <taxon>Dikarya</taxon>
        <taxon>Ascomycota</taxon>
        <taxon>Pezizomycotina</taxon>
        <taxon>Eurotiomycetes</taxon>
        <taxon>Eurotiomycetidae</taxon>
        <taxon>Eurotiales</taxon>
        <taxon>Aspergillaceae</taxon>
        <taxon>Penicillium</taxon>
    </lineage>
</organism>
<protein>
    <submittedName>
        <fullName evidence="1">Uncharacterized protein</fullName>
    </submittedName>
</protein>
<evidence type="ECO:0000313" key="1">
    <source>
        <dbReference type="EMBL" id="EPS29019.1"/>
    </source>
</evidence>
<dbReference type="Proteomes" id="UP000019376">
    <property type="component" value="Unassembled WGS sequence"/>
</dbReference>
<accession>S7ZFF5</accession>
<name>S7ZFF5_PENO1</name>
<evidence type="ECO:0000313" key="2">
    <source>
        <dbReference type="Proteomes" id="UP000019376"/>
    </source>
</evidence>
<dbReference type="HOGENOM" id="CLU_2159285_0_0_1"/>
<gene>
    <name evidence="1" type="ORF">PDE_03965</name>
</gene>
<proteinExistence type="predicted"/>
<reference evidence="1 2" key="1">
    <citation type="journal article" date="2013" name="PLoS ONE">
        <title>Genomic and secretomic analyses reveal unique features of the lignocellulolytic enzyme system of Penicillium decumbens.</title>
        <authorList>
            <person name="Liu G."/>
            <person name="Zhang L."/>
            <person name="Wei X."/>
            <person name="Zou G."/>
            <person name="Qin Y."/>
            <person name="Ma L."/>
            <person name="Li J."/>
            <person name="Zheng H."/>
            <person name="Wang S."/>
            <person name="Wang C."/>
            <person name="Xun L."/>
            <person name="Zhao G.-P."/>
            <person name="Zhou Z."/>
            <person name="Qu Y."/>
        </authorList>
    </citation>
    <scope>NUCLEOTIDE SEQUENCE [LARGE SCALE GENOMIC DNA]</scope>
    <source>
        <strain evidence="2">114-2 / CGMCC 5302</strain>
    </source>
</reference>
<sequence>MTGVVQTTPGGQERLGLGSVQRYLLVLRDACPAGLDSLYLSPSLSSLRDWTVGTLEGIIGEELGRSSKRQAHTSGSGFHRSIRRSVAISLQKVEKRKYKISTNDHPDAGDG</sequence>